<dbReference type="RefSeq" id="WP_163978099.1">
    <property type="nucleotide sequence ID" value="NZ_JABFOR010000001.1"/>
</dbReference>
<organism evidence="1 2">
    <name type="scientific">Paenibacillus alvei</name>
    <name type="common">Bacillus alvei</name>
    <dbReference type="NCBI Taxonomy" id="44250"/>
    <lineage>
        <taxon>Bacteria</taxon>
        <taxon>Bacillati</taxon>
        <taxon>Bacillota</taxon>
        <taxon>Bacilli</taxon>
        <taxon>Bacillales</taxon>
        <taxon>Paenibacillaceae</taxon>
        <taxon>Paenibacillus</taxon>
    </lineage>
</organism>
<dbReference type="PANTHER" id="PTHR40084">
    <property type="entry name" value="PHOSPHOHYDROLASE, PHP FAMILY"/>
    <property type="match status" value="1"/>
</dbReference>
<dbReference type="SUPFAM" id="SSF47781">
    <property type="entry name" value="RuvA domain 2-like"/>
    <property type="match status" value="1"/>
</dbReference>
<dbReference type="InterPro" id="IPR010994">
    <property type="entry name" value="RuvA_2-like"/>
</dbReference>
<dbReference type="SUPFAM" id="SSF89550">
    <property type="entry name" value="PHP domain-like"/>
    <property type="match status" value="1"/>
</dbReference>
<dbReference type="EMBL" id="JABFOR010000001">
    <property type="protein sequence ID" value="NOJ69111.1"/>
    <property type="molecule type" value="Genomic_DNA"/>
</dbReference>
<evidence type="ECO:0000313" key="2">
    <source>
        <dbReference type="Proteomes" id="UP000552038"/>
    </source>
</evidence>
<proteinExistence type="predicted"/>
<dbReference type="Gene3D" id="1.10.150.20">
    <property type="entry name" value="5' to 3' exonuclease, C-terminal subdomain"/>
    <property type="match status" value="1"/>
</dbReference>
<dbReference type="Gene3D" id="3.20.20.140">
    <property type="entry name" value="Metal-dependent hydrolases"/>
    <property type="match status" value="1"/>
</dbReference>
<accession>A0AAP7DGX4</accession>
<dbReference type="Proteomes" id="UP000552038">
    <property type="component" value="Unassembled WGS sequence"/>
</dbReference>
<dbReference type="PANTHER" id="PTHR40084:SF1">
    <property type="entry name" value="PHOSPHOTRANSFERASE"/>
    <property type="match status" value="1"/>
</dbReference>
<comment type="caution">
    <text evidence="1">The sequence shown here is derived from an EMBL/GenBank/DDBJ whole genome shotgun (WGS) entry which is preliminary data.</text>
</comment>
<reference evidence="1 2" key="1">
    <citation type="submission" date="2020-05" db="EMBL/GenBank/DDBJ databases">
        <title>Whole genome sequencing and identification of novel metabolites from Paenibacillus alvei strain JR949.</title>
        <authorList>
            <person name="Rajendhran J."/>
            <person name="Sree Pranav P."/>
            <person name="Mahalakshmi B."/>
            <person name="Karthikeyan R."/>
        </authorList>
    </citation>
    <scope>NUCLEOTIDE SEQUENCE [LARGE SCALE GENOMIC DNA]</scope>
    <source>
        <strain evidence="1 2">JR949</strain>
    </source>
</reference>
<evidence type="ECO:0000313" key="1">
    <source>
        <dbReference type="EMBL" id="NOJ69111.1"/>
    </source>
</evidence>
<dbReference type="CDD" id="cd19067">
    <property type="entry name" value="PfuEndoQ-like"/>
    <property type="match status" value="1"/>
</dbReference>
<dbReference type="AlphaFoldDB" id="A0AAP7DGX4"/>
<dbReference type="InterPro" id="IPR016195">
    <property type="entry name" value="Pol/histidinol_Pase-like"/>
</dbReference>
<sequence length="409" mass="44359">MNNAAGSKPNDALHTMYGDFHIHIGSTSDGRPVKISASRNLTFEAIAQEASERKGVHLIGIIDAHAPGVLRDISALLDKGEMEELADGGIRYKDTTLFLGTELEIREEGYGIAHVLCYLPNINAMERFSSWLAPHVTNMNLSSQRVYLSGRTLQEETAAYGGLFVPAHVFTPFKSVYGNCADRMADILDLELIDAVELGLSADTEMASCISELDRFTLLTNSDAHSLSKIAREYNALAMASPTFKEWARALRGEAGRKVTANYGLNPRLGKYHRTSCANCGHVLDGNVIDGALSEVQPICEKCGSKKFIRGVSDRIQSIADREATCLAHRPPYCMQIPLEFIPGVGKRTLAKLLGHFGTEMNVLHHATEEELKQVVGQATAELIVLARSGQLSLQSGGGGTYGKVIAGE</sequence>
<protein>
    <submittedName>
        <fullName evidence="1">TIGR00375 family protein</fullName>
    </submittedName>
</protein>
<gene>
    <name evidence="1" type="ORF">HMI46_00895</name>
</gene>
<name>A0AAP7DGX4_PAEAL</name>